<feature type="transmembrane region" description="Helical" evidence="6">
    <location>
        <begin position="36"/>
        <end position="63"/>
    </location>
</feature>
<comment type="subcellular location">
    <subcellularLocation>
        <location evidence="1">Cell membrane</location>
        <topology evidence="1">Multi-pass membrane protein</topology>
    </subcellularLocation>
</comment>
<keyword evidence="4 6" id="KW-1133">Transmembrane helix</keyword>
<dbReference type="AlphaFoldDB" id="A0A967AC24"/>
<evidence type="ECO:0000256" key="2">
    <source>
        <dbReference type="ARBA" id="ARBA00022475"/>
    </source>
</evidence>
<keyword evidence="2" id="KW-1003">Cell membrane</keyword>
<feature type="transmembrane region" description="Helical" evidence="6">
    <location>
        <begin position="258"/>
        <end position="286"/>
    </location>
</feature>
<dbReference type="Proteomes" id="UP000643701">
    <property type="component" value="Unassembled WGS sequence"/>
</dbReference>
<dbReference type="GO" id="GO:0005886">
    <property type="term" value="C:plasma membrane"/>
    <property type="evidence" value="ECO:0007669"/>
    <property type="project" value="UniProtKB-SubCell"/>
</dbReference>
<evidence type="ECO:0000256" key="4">
    <source>
        <dbReference type="ARBA" id="ARBA00022989"/>
    </source>
</evidence>
<feature type="transmembrane region" description="Helical" evidence="6">
    <location>
        <begin position="225"/>
        <end position="246"/>
    </location>
</feature>
<reference evidence="7" key="1">
    <citation type="submission" date="2020-03" db="EMBL/GenBank/DDBJ databases">
        <title>Psychroflexus Maritimus sp. nov., isolate from marine sediment.</title>
        <authorList>
            <person name="Zhong Y.-L."/>
        </authorList>
    </citation>
    <scope>NUCLEOTIDE SEQUENCE</scope>
    <source>
        <strain evidence="7">C1</strain>
    </source>
</reference>
<dbReference type="RefSeq" id="WP_166399779.1">
    <property type="nucleotide sequence ID" value="NZ_JAANAS010000039.1"/>
</dbReference>
<keyword evidence="8" id="KW-1185">Reference proteome</keyword>
<protein>
    <submittedName>
        <fullName evidence="7">YihY/virulence factor BrkB family protein</fullName>
    </submittedName>
</protein>
<accession>A0A967AC24</accession>
<keyword evidence="5 6" id="KW-0472">Membrane</keyword>
<evidence type="ECO:0000256" key="6">
    <source>
        <dbReference type="SAM" id="Phobius"/>
    </source>
</evidence>
<dbReference type="InterPro" id="IPR017039">
    <property type="entry name" value="Virul_fac_BrkB"/>
</dbReference>
<name>A0A967AC24_9FLAO</name>
<feature type="transmembrane region" description="Helical" evidence="6">
    <location>
        <begin position="102"/>
        <end position="123"/>
    </location>
</feature>
<comment type="caution">
    <text evidence="7">The sequence shown here is derived from an EMBL/GenBank/DDBJ whole genome shotgun (WGS) entry which is preliminary data.</text>
</comment>
<dbReference type="PANTHER" id="PTHR30213:SF1">
    <property type="entry name" value="INNER MEMBRANE PROTEIN YHJD"/>
    <property type="match status" value="1"/>
</dbReference>
<gene>
    <name evidence="7" type="ORF">G7034_04520</name>
</gene>
<keyword evidence="3 6" id="KW-0812">Transmembrane</keyword>
<organism evidence="7 8">
    <name type="scientific">Psychroflexus maritimus</name>
    <dbReference type="NCBI Taxonomy" id="2714865"/>
    <lineage>
        <taxon>Bacteria</taxon>
        <taxon>Pseudomonadati</taxon>
        <taxon>Bacteroidota</taxon>
        <taxon>Flavobacteriia</taxon>
        <taxon>Flavobacteriales</taxon>
        <taxon>Flavobacteriaceae</taxon>
        <taxon>Psychroflexus</taxon>
    </lineage>
</organism>
<evidence type="ECO:0000313" key="7">
    <source>
        <dbReference type="EMBL" id="NGZ89514.1"/>
    </source>
</evidence>
<dbReference type="EMBL" id="JAANAS010000039">
    <property type="protein sequence ID" value="NGZ89514.1"/>
    <property type="molecule type" value="Genomic_DNA"/>
</dbReference>
<sequence>MKKQLRSIYKRLYSIKLVKVVVDSIKDFINNDSSSFAAATAFYTIFSLPAFFVIILNIGSYFYNESEVKNELFIQIENLAGKEAVSSIEDILENFTLDDTSFASYLIAVGVILFSATTVFVSLQRGINHIWHLKTRPSTGILKQVFDRLWSFSVVFSLGFILVISLLLETIITLVLTRFKFIFENLNINLTSFVQILVAQLATIVIFTVMYRILPDAKVKWKDTWIGAVITSVLFALGKYGIGIYMGSSDFGSTYGAAGSLVILLIWVYYSVLIFLFGGQVTYYIANYYGTNVKPKKSAMRVELRALKEEDD</sequence>
<evidence type="ECO:0000313" key="8">
    <source>
        <dbReference type="Proteomes" id="UP000643701"/>
    </source>
</evidence>
<feature type="transmembrane region" description="Helical" evidence="6">
    <location>
        <begin position="149"/>
        <end position="172"/>
    </location>
</feature>
<evidence type="ECO:0000256" key="5">
    <source>
        <dbReference type="ARBA" id="ARBA00023136"/>
    </source>
</evidence>
<evidence type="ECO:0000256" key="3">
    <source>
        <dbReference type="ARBA" id="ARBA00022692"/>
    </source>
</evidence>
<feature type="transmembrane region" description="Helical" evidence="6">
    <location>
        <begin position="192"/>
        <end position="213"/>
    </location>
</feature>
<dbReference type="PANTHER" id="PTHR30213">
    <property type="entry name" value="INNER MEMBRANE PROTEIN YHJD"/>
    <property type="match status" value="1"/>
</dbReference>
<dbReference type="PIRSF" id="PIRSF035875">
    <property type="entry name" value="RNase_BN"/>
    <property type="match status" value="1"/>
</dbReference>
<dbReference type="NCBIfam" id="TIGR00765">
    <property type="entry name" value="yihY_not_rbn"/>
    <property type="match status" value="1"/>
</dbReference>
<dbReference type="Pfam" id="PF03631">
    <property type="entry name" value="Virul_fac_BrkB"/>
    <property type="match status" value="1"/>
</dbReference>
<proteinExistence type="predicted"/>
<evidence type="ECO:0000256" key="1">
    <source>
        <dbReference type="ARBA" id="ARBA00004651"/>
    </source>
</evidence>